<dbReference type="InterPro" id="IPR043151">
    <property type="entry name" value="BAH_sf"/>
</dbReference>
<evidence type="ECO:0000313" key="3">
    <source>
        <dbReference type="Proteomes" id="UP000289738"/>
    </source>
</evidence>
<dbReference type="GO" id="GO:0003682">
    <property type="term" value="F:chromatin binding"/>
    <property type="evidence" value="ECO:0007669"/>
    <property type="project" value="InterPro"/>
</dbReference>
<keyword evidence="3" id="KW-1185">Reference proteome</keyword>
<dbReference type="PANTHER" id="PTHR47073:SF10">
    <property type="entry name" value="NUCLEIC ACID BINDING PROTEIN"/>
    <property type="match status" value="1"/>
</dbReference>
<sequence>MKLGNLYKEGEPEPYIGKLIKIWETADKAKKVKVLWYFRPGEIRNFLEGCEVRWNELFLACGDEVGLANLNPLLFRLGRRGWLVVAGVLWPNQTFFALLFVF</sequence>
<dbReference type="Proteomes" id="UP000289738">
    <property type="component" value="Chromosome B03"/>
</dbReference>
<protein>
    <recommendedName>
        <fullName evidence="1">BAH domain-containing protein</fullName>
    </recommendedName>
</protein>
<dbReference type="Gene3D" id="2.30.30.490">
    <property type="match status" value="1"/>
</dbReference>
<accession>A0A445A2K0</accession>
<dbReference type="PANTHER" id="PTHR47073">
    <property type="entry name" value="PROTEIN ANTI-SILENCING 1"/>
    <property type="match status" value="1"/>
</dbReference>
<evidence type="ECO:0000313" key="2">
    <source>
        <dbReference type="EMBL" id="RYR20666.1"/>
    </source>
</evidence>
<dbReference type="PROSITE" id="PS51038">
    <property type="entry name" value="BAH"/>
    <property type="match status" value="1"/>
</dbReference>
<gene>
    <name evidence="2" type="ORF">Ahy_B03g065869</name>
</gene>
<dbReference type="STRING" id="3818.A0A445A2K0"/>
<feature type="domain" description="BAH" evidence="1">
    <location>
        <begin position="1"/>
        <end position="102"/>
    </location>
</feature>
<evidence type="ECO:0000259" key="1">
    <source>
        <dbReference type="PROSITE" id="PS51038"/>
    </source>
</evidence>
<dbReference type="AlphaFoldDB" id="A0A445A2K0"/>
<dbReference type="EMBL" id="SDMP01000013">
    <property type="protein sequence ID" value="RYR20666.1"/>
    <property type="molecule type" value="Genomic_DNA"/>
</dbReference>
<dbReference type="GO" id="GO:0003723">
    <property type="term" value="F:RNA binding"/>
    <property type="evidence" value="ECO:0007669"/>
    <property type="project" value="TreeGrafter"/>
</dbReference>
<proteinExistence type="predicted"/>
<name>A0A445A2K0_ARAHY</name>
<organism evidence="2 3">
    <name type="scientific">Arachis hypogaea</name>
    <name type="common">Peanut</name>
    <dbReference type="NCBI Taxonomy" id="3818"/>
    <lineage>
        <taxon>Eukaryota</taxon>
        <taxon>Viridiplantae</taxon>
        <taxon>Streptophyta</taxon>
        <taxon>Embryophyta</taxon>
        <taxon>Tracheophyta</taxon>
        <taxon>Spermatophyta</taxon>
        <taxon>Magnoliopsida</taxon>
        <taxon>eudicotyledons</taxon>
        <taxon>Gunneridae</taxon>
        <taxon>Pentapetalae</taxon>
        <taxon>rosids</taxon>
        <taxon>fabids</taxon>
        <taxon>Fabales</taxon>
        <taxon>Fabaceae</taxon>
        <taxon>Papilionoideae</taxon>
        <taxon>50 kb inversion clade</taxon>
        <taxon>dalbergioids sensu lato</taxon>
        <taxon>Dalbergieae</taxon>
        <taxon>Pterocarpus clade</taxon>
        <taxon>Arachis</taxon>
    </lineage>
</organism>
<reference evidence="2 3" key="1">
    <citation type="submission" date="2019-01" db="EMBL/GenBank/DDBJ databases">
        <title>Sequencing of cultivated peanut Arachis hypogaea provides insights into genome evolution and oil improvement.</title>
        <authorList>
            <person name="Chen X."/>
        </authorList>
    </citation>
    <scope>NUCLEOTIDE SEQUENCE [LARGE SCALE GENOMIC DNA]</scope>
    <source>
        <strain evidence="3">cv. Fuhuasheng</strain>
        <tissue evidence="2">Leaves</tissue>
    </source>
</reference>
<comment type="caution">
    <text evidence="2">The sequence shown here is derived from an EMBL/GenBank/DDBJ whole genome shotgun (WGS) entry which is preliminary data.</text>
</comment>
<dbReference type="InterPro" id="IPR001025">
    <property type="entry name" value="BAH_dom"/>
</dbReference>